<reference evidence="3 4" key="1">
    <citation type="journal article" date="2019" name="Sci. Rep.">
        <title>Orb-weaving spider Araneus ventricosus genome elucidates the spidroin gene catalogue.</title>
        <authorList>
            <person name="Kono N."/>
            <person name="Nakamura H."/>
            <person name="Ohtoshi R."/>
            <person name="Moran D.A.P."/>
            <person name="Shinohara A."/>
            <person name="Yoshida Y."/>
            <person name="Fujiwara M."/>
            <person name="Mori M."/>
            <person name="Tomita M."/>
            <person name="Arakawa K."/>
        </authorList>
    </citation>
    <scope>NUCLEOTIDE SEQUENCE [LARGE SCALE GENOMIC DNA]</scope>
</reference>
<organism evidence="3 4">
    <name type="scientific">Araneus ventricosus</name>
    <name type="common">Orbweaver spider</name>
    <name type="synonym">Epeira ventricosa</name>
    <dbReference type="NCBI Taxonomy" id="182803"/>
    <lineage>
        <taxon>Eukaryota</taxon>
        <taxon>Metazoa</taxon>
        <taxon>Ecdysozoa</taxon>
        <taxon>Arthropoda</taxon>
        <taxon>Chelicerata</taxon>
        <taxon>Arachnida</taxon>
        <taxon>Araneae</taxon>
        <taxon>Araneomorphae</taxon>
        <taxon>Entelegynae</taxon>
        <taxon>Araneoidea</taxon>
        <taxon>Araneidae</taxon>
        <taxon>Araneus</taxon>
    </lineage>
</organism>
<accession>A0A4Y2AXI8</accession>
<evidence type="ECO:0000313" key="4">
    <source>
        <dbReference type="Proteomes" id="UP000499080"/>
    </source>
</evidence>
<evidence type="ECO:0000313" key="3">
    <source>
        <dbReference type="EMBL" id="GBL84453.1"/>
    </source>
</evidence>
<feature type="signal peptide" evidence="2">
    <location>
        <begin position="1"/>
        <end position="19"/>
    </location>
</feature>
<feature type="compositionally biased region" description="Basic and acidic residues" evidence="1">
    <location>
        <begin position="77"/>
        <end position="100"/>
    </location>
</feature>
<comment type="caution">
    <text evidence="3">The sequence shown here is derived from an EMBL/GenBank/DDBJ whole genome shotgun (WGS) entry which is preliminary data.</text>
</comment>
<proteinExistence type="predicted"/>
<gene>
    <name evidence="3" type="ORF">AVEN_274461_1</name>
</gene>
<dbReference type="EMBL" id="BGPR01233557">
    <property type="protein sequence ID" value="GBL84453.1"/>
    <property type="molecule type" value="Genomic_DNA"/>
</dbReference>
<sequence>MYLGFVIKGLCVRIILVKATQSTLAVPEAEVRLSSNIERRGPPGGPSVRKWPTFVSEENLQQPIRPQQVSTHRYRNKVIEKKSSGTEHCQDRTHDPLPPI</sequence>
<dbReference type="Proteomes" id="UP000499080">
    <property type="component" value="Unassembled WGS sequence"/>
</dbReference>
<feature type="chain" id="PRO_5021365132" description="Secreted protein" evidence="2">
    <location>
        <begin position="20"/>
        <end position="100"/>
    </location>
</feature>
<evidence type="ECO:0000256" key="1">
    <source>
        <dbReference type="SAM" id="MobiDB-lite"/>
    </source>
</evidence>
<evidence type="ECO:0008006" key="5">
    <source>
        <dbReference type="Google" id="ProtNLM"/>
    </source>
</evidence>
<name>A0A4Y2AXI8_ARAVE</name>
<evidence type="ECO:0000256" key="2">
    <source>
        <dbReference type="SAM" id="SignalP"/>
    </source>
</evidence>
<protein>
    <recommendedName>
        <fullName evidence="5">Secreted protein</fullName>
    </recommendedName>
</protein>
<dbReference type="AlphaFoldDB" id="A0A4Y2AXI8"/>
<keyword evidence="2" id="KW-0732">Signal</keyword>
<feature type="region of interest" description="Disordered" evidence="1">
    <location>
        <begin position="64"/>
        <end position="100"/>
    </location>
</feature>
<keyword evidence="4" id="KW-1185">Reference proteome</keyword>